<gene>
    <name evidence="1" type="ORF">DN752_04265</name>
</gene>
<organism evidence="1 2">
    <name type="scientific">Echinicola strongylocentroti</name>
    <dbReference type="NCBI Taxonomy" id="1795355"/>
    <lineage>
        <taxon>Bacteria</taxon>
        <taxon>Pseudomonadati</taxon>
        <taxon>Bacteroidota</taxon>
        <taxon>Cytophagia</taxon>
        <taxon>Cytophagales</taxon>
        <taxon>Cyclobacteriaceae</taxon>
        <taxon>Echinicola</taxon>
    </lineage>
</organism>
<evidence type="ECO:0000313" key="2">
    <source>
        <dbReference type="Proteomes" id="UP000248688"/>
    </source>
</evidence>
<keyword evidence="2" id="KW-1185">Reference proteome</keyword>
<dbReference type="EMBL" id="CP030041">
    <property type="protein sequence ID" value="AWW29420.1"/>
    <property type="molecule type" value="Genomic_DNA"/>
</dbReference>
<name>A0A2Z4IFE0_9BACT</name>
<evidence type="ECO:0000313" key="1">
    <source>
        <dbReference type="EMBL" id="AWW29420.1"/>
    </source>
</evidence>
<sequence>MNKQPIKRLRQLLDTAHAWMPILKSKGYDSAYHCKGAYPGKFTTSIREFIKAYLKGEEDYPSDGLLMSTYLQWQGEGHPYTTAYLKLEPNEKGNWRLAHMELCHQDRFGWTIKEKRLSPKDIHDIPSRKLAISMVNPMEQQKSRRYGI</sequence>
<protein>
    <submittedName>
        <fullName evidence="1">Uncharacterized protein</fullName>
    </submittedName>
</protein>
<dbReference type="Proteomes" id="UP000248688">
    <property type="component" value="Chromosome"/>
</dbReference>
<dbReference type="AlphaFoldDB" id="A0A2Z4IFE0"/>
<dbReference type="RefSeq" id="WP_112782835.1">
    <property type="nucleotide sequence ID" value="NZ_CP030041.1"/>
</dbReference>
<reference evidence="1 2" key="1">
    <citation type="submission" date="2018-06" db="EMBL/GenBank/DDBJ databases">
        <title>Echinicola strongylocentroti sp. nov., isolated from a sea urchin Strongylocentrotus intermedius.</title>
        <authorList>
            <person name="Bae S.S."/>
        </authorList>
    </citation>
    <scope>NUCLEOTIDE SEQUENCE [LARGE SCALE GENOMIC DNA]</scope>
    <source>
        <strain evidence="1 2">MEBiC08714</strain>
    </source>
</reference>
<dbReference type="KEGG" id="est:DN752_04265"/>
<proteinExistence type="predicted"/>
<accession>A0A2Z4IFE0</accession>
<dbReference type="OrthoDB" id="979262at2"/>